<evidence type="ECO:0000313" key="6">
    <source>
        <dbReference type="EMBL" id="KAK2178768.1"/>
    </source>
</evidence>
<dbReference type="Gene3D" id="1.10.238.10">
    <property type="entry name" value="EF-hand"/>
    <property type="match status" value="1"/>
</dbReference>
<keyword evidence="4" id="KW-0106">Calcium</keyword>
<organism evidence="6 7">
    <name type="scientific">Ridgeia piscesae</name>
    <name type="common">Tubeworm</name>
    <dbReference type="NCBI Taxonomy" id="27915"/>
    <lineage>
        <taxon>Eukaryota</taxon>
        <taxon>Metazoa</taxon>
        <taxon>Spiralia</taxon>
        <taxon>Lophotrochozoa</taxon>
        <taxon>Annelida</taxon>
        <taxon>Polychaeta</taxon>
        <taxon>Sedentaria</taxon>
        <taxon>Canalipalpata</taxon>
        <taxon>Sabellida</taxon>
        <taxon>Siboglinidae</taxon>
        <taxon>Ridgeia</taxon>
    </lineage>
</organism>
<dbReference type="Pfam" id="PF21008">
    <property type="entry name" value="AIF-1"/>
    <property type="match status" value="1"/>
</dbReference>
<dbReference type="GO" id="GO:0032587">
    <property type="term" value="C:ruffle membrane"/>
    <property type="evidence" value="ECO:0007669"/>
    <property type="project" value="UniProtKB-SubCell"/>
</dbReference>
<dbReference type="InterPro" id="IPR042433">
    <property type="entry name" value="AIF1/AIF1L"/>
</dbReference>
<dbReference type="GO" id="GO:0005509">
    <property type="term" value="F:calcium ion binding"/>
    <property type="evidence" value="ECO:0007669"/>
    <property type="project" value="InterPro"/>
</dbReference>
<dbReference type="GO" id="GO:0005884">
    <property type="term" value="C:actin filament"/>
    <property type="evidence" value="ECO:0007669"/>
    <property type="project" value="TreeGrafter"/>
</dbReference>
<accession>A0AAD9KXT4</accession>
<evidence type="ECO:0000256" key="3">
    <source>
        <dbReference type="ARBA" id="ARBA00022737"/>
    </source>
</evidence>
<dbReference type="EMBL" id="JAODUO010000529">
    <property type="protein sequence ID" value="KAK2178768.1"/>
    <property type="molecule type" value="Genomic_DNA"/>
</dbReference>
<proteinExistence type="predicted"/>
<dbReference type="InterPro" id="IPR011992">
    <property type="entry name" value="EF-hand-dom_pair"/>
</dbReference>
<dbReference type="InterPro" id="IPR049025">
    <property type="entry name" value="AIF-1_EF_pair"/>
</dbReference>
<dbReference type="AlphaFoldDB" id="A0AAD9KXT4"/>
<comment type="caution">
    <text evidence="6">The sequence shown here is derived from an EMBL/GenBank/DDBJ whole genome shotgun (WGS) entry which is preliminary data.</text>
</comment>
<evidence type="ECO:0000256" key="2">
    <source>
        <dbReference type="ARBA" id="ARBA00022723"/>
    </source>
</evidence>
<comment type="subcellular location">
    <subcellularLocation>
        <location evidence="1">Cell projection</location>
        <location evidence="1">Ruffle membrane</location>
        <topology evidence="1">Peripheral membrane protein</topology>
        <orientation evidence="1">Cytoplasmic side</orientation>
    </subcellularLocation>
</comment>
<keyword evidence="2" id="KW-0479">Metal-binding</keyword>
<dbReference type="GO" id="GO:0051017">
    <property type="term" value="P:actin filament bundle assembly"/>
    <property type="evidence" value="ECO:0007669"/>
    <property type="project" value="TreeGrafter"/>
</dbReference>
<evidence type="ECO:0000259" key="5">
    <source>
        <dbReference type="PROSITE" id="PS50222"/>
    </source>
</evidence>
<gene>
    <name evidence="6" type="ORF">NP493_528g03039</name>
</gene>
<reference evidence="6" key="1">
    <citation type="journal article" date="2023" name="Mol. Biol. Evol.">
        <title>Third-Generation Sequencing Reveals the Adaptive Role of the Epigenome in Three Deep-Sea Polychaetes.</title>
        <authorList>
            <person name="Perez M."/>
            <person name="Aroh O."/>
            <person name="Sun Y."/>
            <person name="Lan Y."/>
            <person name="Juniper S.K."/>
            <person name="Young C.R."/>
            <person name="Angers B."/>
            <person name="Qian P.Y."/>
        </authorList>
    </citation>
    <scope>NUCLEOTIDE SEQUENCE</scope>
    <source>
        <strain evidence="6">R07B-5</strain>
    </source>
</reference>
<evidence type="ECO:0000256" key="1">
    <source>
        <dbReference type="ARBA" id="ARBA00004599"/>
    </source>
</evidence>
<evidence type="ECO:0000313" key="7">
    <source>
        <dbReference type="Proteomes" id="UP001209878"/>
    </source>
</evidence>
<keyword evidence="3" id="KW-0677">Repeat</keyword>
<name>A0AAD9KXT4_RIDPI</name>
<dbReference type="SUPFAM" id="SSF47473">
    <property type="entry name" value="EF-hand"/>
    <property type="match status" value="1"/>
</dbReference>
<evidence type="ECO:0000256" key="4">
    <source>
        <dbReference type="ARBA" id="ARBA00022837"/>
    </source>
</evidence>
<dbReference type="PANTHER" id="PTHR10356">
    <property type="entry name" value="ALLOGRAFT INFLAMMATORY FACTOR-1"/>
    <property type="match status" value="1"/>
</dbReference>
<dbReference type="GO" id="GO:0051015">
    <property type="term" value="F:actin filament binding"/>
    <property type="evidence" value="ECO:0007669"/>
    <property type="project" value="TreeGrafter"/>
</dbReference>
<dbReference type="GO" id="GO:0097178">
    <property type="term" value="P:ruffle assembly"/>
    <property type="evidence" value="ECO:0007669"/>
    <property type="project" value="TreeGrafter"/>
</dbReference>
<dbReference type="PROSITE" id="PS50222">
    <property type="entry name" value="EF_HAND_2"/>
    <property type="match status" value="1"/>
</dbReference>
<sequence>MSGSDNYQGGKLFGQRREQQEARLDRVNVEVLEDEDFKEVEDLAEKLEAYKAFMGLKLMLEKLGQAKTHLEVKKMIGEVDKTNTGTISYREFIDMMLGPHTSVLKLILLFEEKAKSNADVPRGPPAKKSLDDLP</sequence>
<dbReference type="InterPro" id="IPR002048">
    <property type="entry name" value="EF_hand_dom"/>
</dbReference>
<dbReference type="PANTHER" id="PTHR10356:SF0">
    <property type="entry name" value="CALCIUM-BINDING PROTEIN B"/>
    <property type="match status" value="1"/>
</dbReference>
<protein>
    <recommendedName>
        <fullName evidence="5">EF-hand domain-containing protein</fullName>
    </recommendedName>
</protein>
<keyword evidence="7" id="KW-1185">Reference proteome</keyword>
<feature type="domain" description="EF-hand" evidence="5">
    <location>
        <begin position="67"/>
        <end position="102"/>
    </location>
</feature>
<dbReference type="Proteomes" id="UP001209878">
    <property type="component" value="Unassembled WGS sequence"/>
</dbReference>